<keyword evidence="2" id="KW-1185">Reference proteome</keyword>
<organism evidence="1 2">
    <name type="scientific">Agrobacterium cucumeris</name>
    <dbReference type="NCBI Taxonomy" id="2862866"/>
    <lineage>
        <taxon>Bacteria</taxon>
        <taxon>Pseudomonadati</taxon>
        <taxon>Pseudomonadota</taxon>
        <taxon>Alphaproteobacteria</taxon>
        <taxon>Hyphomicrobiales</taxon>
        <taxon>Rhizobiaceae</taxon>
        <taxon>Rhizobium/Agrobacterium group</taxon>
        <taxon>Agrobacterium</taxon>
    </lineage>
</organism>
<dbReference type="Proteomes" id="UP001225611">
    <property type="component" value="Chromosome 1"/>
</dbReference>
<dbReference type="RefSeq" id="WP_269699762.1">
    <property type="nucleotide sequence ID" value="NZ_CP080387.1"/>
</dbReference>
<gene>
    <name evidence="1" type="ORF">KZ699_07450</name>
</gene>
<accession>A0ABY8RHZ1</accession>
<name>A0ABY8RHZ1_9HYPH</name>
<reference evidence="1 2" key="1">
    <citation type="journal article" date="2023" name="Syst. Appl. Microbiol.">
        <title>Agrobacterium cucumeris sp. nov. isolated from crazy roots on cucumber (Cucumis sativus).</title>
        <authorList>
            <person name="Warabieda M."/>
            <person name="Kuzmanovic N."/>
            <person name="Trzcinski P."/>
            <person name="Pulawska J."/>
        </authorList>
    </citation>
    <scope>NUCLEOTIDE SEQUENCE [LARGE SCALE GENOMIC DNA]</scope>
    <source>
        <strain evidence="1 2">O132</strain>
    </source>
</reference>
<protein>
    <submittedName>
        <fullName evidence="1">Uncharacterized protein</fullName>
    </submittedName>
</protein>
<sequence length="137" mass="16161">MNEQDSDTLVSKDRTYRESSTLYRLLEGLARGQNVIPKQQQQCIILDIDKDPTKVDATFFDNRINAFKTFIDDFYWIDTEVVGVSNSCIRVYLRPIAYDEQIRQRVLSWMNVPVFQSKMERCEITRAFFYGKTLVLQ</sequence>
<dbReference type="EMBL" id="CP080387">
    <property type="protein sequence ID" value="WHO06954.1"/>
    <property type="molecule type" value="Genomic_DNA"/>
</dbReference>
<proteinExistence type="predicted"/>
<evidence type="ECO:0000313" key="1">
    <source>
        <dbReference type="EMBL" id="WHO06954.1"/>
    </source>
</evidence>
<evidence type="ECO:0000313" key="2">
    <source>
        <dbReference type="Proteomes" id="UP001225611"/>
    </source>
</evidence>